<dbReference type="Proteomes" id="UP000677152">
    <property type="component" value="Chromosome"/>
</dbReference>
<gene>
    <name evidence="2" type="ORF">KCV87_23910</name>
</gene>
<keyword evidence="1" id="KW-0472">Membrane</keyword>
<keyword evidence="1" id="KW-0812">Transmembrane</keyword>
<feature type="transmembrane region" description="Helical" evidence="1">
    <location>
        <begin position="53"/>
        <end position="74"/>
    </location>
</feature>
<name>A0AA45L446_9PSEU</name>
<keyword evidence="1" id="KW-1133">Transmembrane helix</keyword>
<evidence type="ECO:0000313" key="2">
    <source>
        <dbReference type="EMBL" id="QUF02500.1"/>
    </source>
</evidence>
<accession>A0AA45L446</accession>
<dbReference type="EMBL" id="CP073249">
    <property type="protein sequence ID" value="QUF02500.1"/>
    <property type="molecule type" value="Genomic_DNA"/>
</dbReference>
<proteinExistence type="predicted"/>
<feature type="transmembrane region" description="Helical" evidence="1">
    <location>
        <begin position="121"/>
        <end position="140"/>
    </location>
</feature>
<feature type="transmembrane region" description="Helical" evidence="1">
    <location>
        <begin position="229"/>
        <end position="247"/>
    </location>
</feature>
<feature type="transmembrane region" description="Helical" evidence="1">
    <location>
        <begin position="173"/>
        <end position="198"/>
    </location>
</feature>
<reference evidence="2" key="1">
    <citation type="submission" date="2021-04" db="EMBL/GenBank/DDBJ databases">
        <title>Genomic sequence of Actinosynnema pretiosum subsp. pretiosum ATCC 31280 (C-14919).</title>
        <authorList>
            <person name="Bai L."/>
            <person name="Wang X."/>
            <person name="Xiao Y."/>
        </authorList>
    </citation>
    <scope>NUCLEOTIDE SEQUENCE</scope>
    <source>
        <strain evidence="2">ATCC 31280</strain>
    </source>
</reference>
<protein>
    <submittedName>
        <fullName evidence="2">Uncharacterized protein</fullName>
    </submittedName>
</protein>
<evidence type="ECO:0000256" key="1">
    <source>
        <dbReference type="SAM" id="Phobius"/>
    </source>
</evidence>
<evidence type="ECO:0000313" key="3">
    <source>
        <dbReference type="Proteomes" id="UP000677152"/>
    </source>
</evidence>
<dbReference type="AlphaFoldDB" id="A0AA45L446"/>
<feature type="transmembrane region" description="Helical" evidence="1">
    <location>
        <begin position="94"/>
        <end position="115"/>
    </location>
</feature>
<sequence>MTRFEVSARRVADRAAGVLRAVLPWLYWPALVVVAAGLGVVARLGASEVDRGLPVGVVVIAVLGVCAPLALHFVVRTTGLALRDGQHHLLRACLWLPLPMVLLLAFGVGAVLTGWGLPPGPLLLVGVALLLVSAAGYPVVLDRADRAHRAARRAPRPEVDDLIAAHRLLKVRVVIATAVPLCVSPSAFLLVCGLAVLVRKPVTATLAGAASLGWAHVAQTGGLPHEVPWAHATAVWLIGLTAAALWLSAAAHPAWQADGWDLAGRPPIHPAPPPPPWLGWRPPER</sequence>
<feature type="transmembrane region" description="Helical" evidence="1">
    <location>
        <begin position="21"/>
        <end position="41"/>
    </location>
</feature>
<organism evidence="2 3">
    <name type="scientific">Actinosynnema pretiosum subsp. pretiosum</name>
    <dbReference type="NCBI Taxonomy" id="103721"/>
    <lineage>
        <taxon>Bacteria</taxon>
        <taxon>Bacillati</taxon>
        <taxon>Actinomycetota</taxon>
        <taxon>Actinomycetes</taxon>
        <taxon>Pseudonocardiales</taxon>
        <taxon>Pseudonocardiaceae</taxon>
        <taxon>Actinosynnema</taxon>
    </lineage>
</organism>